<reference evidence="1" key="1">
    <citation type="submission" date="2018-05" db="EMBL/GenBank/DDBJ databases">
        <authorList>
            <person name="Lanie J.A."/>
            <person name="Ng W.-L."/>
            <person name="Kazmierczak K.M."/>
            <person name="Andrzejewski T.M."/>
            <person name="Davidsen T.M."/>
            <person name="Wayne K.J."/>
            <person name="Tettelin H."/>
            <person name="Glass J.I."/>
            <person name="Rusch D."/>
            <person name="Podicherti R."/>
            <person name="Tsui H.-C.T."/>
            <person name="Winkler M.E."/>
        </authorList>
    </citation>
    <scope>NUCLEOTIDE SEQUENCE</scope>
</reference>
<proteinExistence type="predicted"/>
<accession>A0A381PQ09</accession>
<dbReference type="EMBL" id="UINC01001052">
    <property type="protein sequence ID" value="SUZ69126.1"/>
    <property type="molecule type" value="Genomic_DNA"/>
</dbReference>
<organism evidence="1">
    <name type="scientific">marine metagenome</name>
    <dbReference type="NCBI Taxonomy" id="408172"/>
    <lineage>
        <taxon>unclassified sequences</taxon>
        <taxon>metagenomes</taxon>
        <taxon>ecological metagenomes</taxon>
    </lineage>
</organism>
<evidence type="ECO:0000313" key="1">
    <source>
        <dbReference type="EMBL" id="SUZ69126.1"/>
    </source>
</evidence>
<protein>
    <submittedName>
        <fullName evidence="1">Uncharacterized protein</fullName>
    </submittedName>
</protein>
<gene>
    <name evidence="1" type="ORF">METZ01_LOCUS21980</name>
</gene>
<dbReference type="AlphaFoldDB" id="A0A381PQ09"/>
<name>A0A381PQ09_9ZZZZ</name>
<sequence length="36" mass="4279">MERPFNENSQFSARNIPLISIDFAQKPEVESPYYFL</sequence>